<dbReference type="Gene3D" id="3.40.50.1580">
    <property type="entry name" value="Nucleoside phosphorylase domain"/>
    <property type="match status" value="1"/>
</dbReference>
<sequence length="361" mass="39680">MKMSICHFRLWSSLVLSLILWSDTITSDAAIGSSYLRKIREVNKLGPYLGIVVPNMFEMDPLLRSDRFVPDSRTTSLDIMGRRFRVGKVGHQKVIIVMTGLSMVLNAGITTELLLALFEVDGVVHYGIAGNANPELQIGDVTIPRYWAHSGLWSWQRYGSGPNDTLAQEPDDDSFTREIGYLRFANYSTKSSSSSESDNFLNSVWYQREEIFPVDGSPEVRQRIFKVPVDSRYMEVAESIERDGVALARCVSWTACLPKAPILATVEMGVSGSVFVDNKAYGEFLNSEFNATAVDMESAAVALVCYQQKVPFIAIRALSDLAGAGEGGSSARSDEADALVHLAAANAVRVLIKFIAALASW</sequence>
<keyword evidence="4" id="KW-1185">Reference proteome</keyword>
<evidence type="ECO:0000313" key="3">
    <source>
        <dbReference type="EMBL" id="CAI0628795.1"/>
    </source>
</evidence>
<proteinExistence type="predicted"/>
<dbReference type="EMBL" id="CAMGYJ010000011">
    <property type="protein sequence ID" value="CAI0628795.1"/>
    <property type="molecule type" value="Genomic_DNA"/>
</dbReference>
<dbReference type="CDD" id="cd09008">
    <property type="entry name" value="MTAN"/>
    <property type="match status" value="1"/>
</dbReference>
<feature type="domain" description="Nucleoside phosphorylase" evidence="2">
    <location>
        <begin position="49"/>
        <end position="356"/>
    </location>
</feature>
<dbReference type="GO" id="GO:0003824">
    <property type="term" value="F:catalytic activity"/>
    <property type="evidence" value="ECO:0007669"/>
    <property type="project" value="InterPro"/>
</dbReference>
<feature type="signal peptide" evidence="1">
    <location>
        <begin position="1"/>
        <end position="29"/>
    </location>
</feature>
<dbReference type="AlphaFoldDB" id="A0AAV0S8D4"/>
<dbReference type="PANTHER" id="PTHR21234:SF42">
    <property type="entry name" value="PHOSPHORYLASE SUPERFAMILY PROTEIN"/>
    <property type="match status" value="1"/>
</dbReference>
<keyword evidence="1" id="KW-0732">Signal</keyword>
<dbReference type="GO" id="GO:0009116">
    <property type="term" value="P:nucleoside metabolic process"/>
    <property type="evidence" value="ECO:0007669"/>
    <property type="project" value="InterPro"/>
</dbReference>
<accession>A0AAV0S8D4</accession>
<dbReference type="SUPFAM" id="SSF53167">
    <property type="entry name" value="Purine and uridine phosphorylases"/>
    <property type="match status" value="1"/>
</dbReference>
<reference evidence="3" key="1">
    <citation type="submission" date="2022-08" db="EMBL/GenBank/DDBJ databases">
        <authorList>
            <person name="Gutierrez-Valencia J."/>
        </authorList>
    </citation>
    <scope>NUCLEOTIDE SEQUENCE</scope>
</reference>
<dbReference type="Proteomes" id="UP001154282">
    <property type="component" value="Unassembled WGS sequence"/>
</dbReference>
<name>A0AAV0S8D4_9ROSI</name>
<organism evidence="3 4">
    <name type="scientific">Linum tenue</name>
    <dbReference type="NCBI Taxonomy" id="586396"/>
    <lineage>
        <taxon>Eukaryota</taxon>
        <taxon>Viridiplantae</taxon>
        <taxon>Streptophyta</taxon>
        <taxon>Embryophyta</taxon>
        <taxon>Tracheophyta</taxon>
        <taxon>Spermatophyta</taxon>
        <taxon>Magnoliopsida</taxon>
        <taxon>eudicotyledons</taxon>
        <taxon>Gunneridae</taxon>
        <taxon>Pentapetalae</taxon>
        <taxon>rosids</taxon>
        <taxon>fabids</taxon>
        <taxon>Malpighiales</taxon>
        <taxon>Linaceae</taxon>
        <taxon>Linum</taxon>
    </lineage>
</organism>
<comment type="caution">
    <text evidence="3">The sequence shown here is derived from an EMBL/GenBank/DDBJ whole genome shotgun (WGS) entry which is preliminary data.</text>
</comment>
<dbReference type="Pfam" id="PF01048">
    <property type="entry name" value="PNP_UDP_1"/>
    <property type="match status" value="1"/>
</dbReference>
<evidence type="ECO:0000259" key="2">
    <source>
        <dbReference type="Pfam" id="PF01048"/>
    </source>
</evidence>
<gene>
    <name evidence="3" type="ORF">LITE_LOCUS51761</name>
</gene>
<dbReference type="PANTHER" id="PTHR21234">
    <property type="entry name" value="PURINE NUCLEOSIDE PHOSPHORYLASE"/>
    <property type="match status" value="1"/>
</dbReference>
<evidence type="ECO:0000256" key="1">
    <source>
        <dbReference type="SAM" id="SignalP"/>
    </source>
</evidence>
<evidence type="ECO:0000313" key="4">
    <source>
        <dbReference type="Proteomes" id="UP001154282"/>
    </source>
</evidence>
<dbReference type="InterPro" id="IPR035994">
    <property type="entry name" value="Nucleoside_phosphorylase_sf"/>
</dbReference>
<feature type="chain" id="PRO_5043404316" description="Nucleoside phosphorylase domain-containing protein" evidence="1">
    <location>
        <begin position="30"/>
        <end position="361"/>
    </location>
</feature>
<protein>
    <recommendedName>
        <fullName evidence="2">Nucleoside phosphorylase domain-containing protein</fullName>
    </recommendedName>
</protein>
<dbReference type="InterPro" id="IPR000845">
    <property type="entry name" value="Nucleoside_phosphorylase_d"/>
</dbReference>